<accession>A0A8A0RLD4</accession>
<dbReference type="InterPro" id="IPR019079">
    <property type="entry name" value="Capsule_synth_CapA"/>
</dbReference>
<dbReference type="Proteomes" id="UP000662904">
    <property type="component" value="Chromosome"/>
</dbReference>
<dbReference type="PANTHER" id="PTHR33393:SF13">
    <property type="entry name" value="PGA BIOSYNTHESIS PROTEIN CAPA"/>
    <property type="match status" value="1"/>
</dbReference>
<dbReference type="Pfam" id="PF09587">
    <property type="entry name" value="PGA_cap"/>
    <property type="match status" value="1"/>
</dbReference>
<comment type="similarity">
    <text evidence="1">Belongs to the CapA family.</text>
</comment>
<dbReference type="InterPro" id="IPR052169">
    <property type="entry name" value="CW_Biosynth-Accessory"/>
</dbReference>
<protein>
    <submittedName>
        <fullName evidence="3">Capsule biosynthesis protein CapA</fullName>
    </submittedName>
</protein>
<dbReference type="SMART" id="SM00854">
    <property type="entry name" value="PGA_cap"/>
    <property type="match status" value="1"/>
</dbReference>
<name>A0A8A0RLD4_9FIRM</name>
<dbReference type="InterPro" id="IPR029052">
    <property type="entry name" value="Metallo-depent_PP-like"/>
</dbReference>
<dbReference type="SUPFAM" id="SSF56300">
    <property type="entry name" value="Metallo-dependent phosphatases"/>
    <property type="match status" value="1"/>
</dbReference>
<dbReference type="RefSeq" id="WP_206708905.1">
    <property type="nucleotide sequence ID" value="NZ_CP059066.1"/>
</dbReference>
<gene>
    <name evidence="3" type="primary">capA</name>
    <name evidence="3" type="ORF">H0A61_01045</name>
</gene>
<dbReference type="KEGG" id="kme:H0A61_01045"/>
<sequence>MKKTLIMVVVLSMAVLFYPIMPVTARGEGPVTIGAVGDIMLARRVEKKIMTEGYSYPFDEMKPIMLTADIVIGNLETSLATSGEPLAGKGIWFRADPRLVESLCFAGFKALSLANNHILDYDSPALLETVQVLEKNGIRAFGAGENIRGYCKGQTEGRCSCGFPPLGGRKQQLANSRTAAAGKGYH</sequence>
<evidence type="ECO:0000256" key="1">
    <source>
        <dbReference type="ARBA" id="ARBA00005662"/>
    </source>
</evidence>
<evidence type="ECO:0000313" key="4">
    <source>
        <dbReference type="Proteomes" id="UP000662904"/>
    </source>
</evidence>
<proteinExistence type="inferred from homology"/>
<dbReference type="EMBL" id="CP059066">
    <property type="protein sequence ID" value="QSQ08702.1"/>
    <property type="molecule type" value="Genomic_DNA"/>
</dbReference>
<organism evidence="3 4">
    <name type="scientific">Koleobacter methoxysyntrophicus</name>
    <dbReference type="NCBI Taxonomy" id="2751313"/>
    <lineage>
        <taxon>Bacteria</taxon>
        <taxon>Bacillati</taxon>
        <taxon>Bacillota</taxon>
        <taxon>Clostridia</taxon>
        <taxon>Koleobacterales</taxon>
        <taxon>Koleobacteraceae</taxon>
        <taxon>Koleobacter</taxon>
    </lineage>
</organism>
<feature type="domain" description="Capsule synthesis protein CapA" evidence="2">
    <location>
        <begin position="32"/>
        <end position="185"/>
    </location>
</feature>
<evidence type="ECO:0000313" key="3">
    <source>
        <dbReference type="EMBL" id="QSQ08702.1"/>
    </source>
</evidence>
<dbReference type="PANTHER" id="PTHR33393">
    <property type="entry name" value="POLYGLUTAMINE SYNTHESIS ACCESSORY PROTEIN RV0574C-RELATED"/>
    <property type="match status" value="1"/>
</dbReference>
<keyword evidence="4" id="KW-1185">Reference proteome</keyword>
<evidence type="ECO:0000259" key="2">
    <source>
        <dbReference type="SMART" id="SM00854"/>
    </source>
</evidence>
<dbReference type="AlphaFoldDB" id="A0A8A0RLD4"/>
<reference evidence="3" key="1">
    <citation type="submission" date="2020-07" db="EMBL/GenBank/DDBJ databases">
        <title>Koleobacter methoxysyntrophicus gen. nov., sp. nov., a novel anaerobic bacterium isolated from deep subsurface oil field and proposal of Koleobacterales ord. nov. in the phylum Firmicutes.</title>
        <authorList>
            <person name="Sakamoto S."/>
            <person name="Tamaki H."/>
        </authorList>
    </citation>
    <scope>NUCLEOTIDE SEQUENCE</scope>
    <source>
        <strain evidence="3">NRmbB1</strain>
    </source>
</reference>